<dbReference type="GO" id="GO:0003676">
    <property type="term" value="F:nucleic acid binding"/>
    <property type="evidence" value="ECO:0007669"/>
    <property type="project" value="InterPro"/>
</dbReference>
<keyword evidence="6" id="KW-0413">Isomerase</keyword>
<dbReference type="VEuPathDB" id="VectorBase:BGLAX_033108"/>
<evidence type="ECO:0000256" key="6">
    <source>
        <dbReference type="ARBA" id="ARBA00023235"/>
    </source>
</evidence>
<keyword evidence="3" id="KW-0378">Hydrolase</keyword>
<dbReference type="Proteomes" id="UP000076420">
    <property type="component" value="Unassembled WGS sequence"/>
</dbReference>
<evidence type="ECO:0000256" key="1">
    <source>
        <dbReference type="ARBA" id="ARBA00010140"/>
    </source>
</evidence>
<dbReference type="Pfam" id="PF00271">
    <property type="entry name" value="Helicase_C"/>
    <property type="match status" value="1"/>
</dbReference>
<dbReference type="InterPro" id="IPR027417">
    <property type="entry name" value="P-loop_NTPase"/>
</dbReference>
<dbReference type="FunFam" id="1.10.10.10:FF:000012">
    <property type="entry name" value="U5 small nuclear ribonucleoprotein helicase"/>
    <property type="match status" value="1"/>
</dbReference>
<dbReference type="SUPFAM" id="SSF158702">
    <property type="entry name" value="Sec63 N-terminal domain-like"/>
    <property type="match status" value="1"/>
</dbReference>
<evidence type="ECO:0000256" key="8">
    <source>
        <dbReference type="ARBA" id="ARBA00034617"/>
    </source>
</evidence>
<accession>A0A2C9K4Z5</accession>
<reference evidence="13" key="1">
    <citation type="submission" date="2020-05" db="UniProtKB">
        <authorList>
            <consortium name="EnsemblMetazoa"/>
        </authorList>
    </citation>
    <scope>IDENTIFICATION</scope>
    <source>
        <strain evidence="13">BB02</strain>
    </source>
</reference>
<dbReference type="GO" id="GO:0051321">
    <property type="term" value="P:meiotic cell cycle"/>
    <property type="evidence" value="ECO:0007669"/>
    <property type="project" value="UniProtKB-KW"/>
</dbReference>
<dbReference type="GO" id="GO:0016787">
    <property type="term" value="F:hydrolase activity"/>
    <property type="evidence" value="ECO:0007669"/>
    <property type="project" value="UniProtKB-KW"/>
</dbReference>
<dbReference type="InterPro" id="IPR014001">
    <property type="entry name" value="Helicase_ATP-bd"/>
</dbReference>
<dbReference type="VEuPathDB" id="VectorBase:BGLB013285"/>
<feature type="domain" description="Helicase ATP-binding" evidence="11">
    <location>
        <begin position="108"/>
        <end position="293"/>
    </location>
</feature>
<dbReference type="KEGG" id="bgt:106051530"/>
<dbReference type="Pfam" id="PF02889">
    <property type="entry name" value="Sec63"/>
    <property type="match status" value="1"/>
</dbReference>
<dbReference type="InterPro" id="IPR011545">
    <property type="entry name" value="DEAD/DEAH_box_helicase_dom"/>
</dbReference>
<dbReference type="SMART" id="SM00973">
    <property type="entry name" value="Sec63"/>
    <property type="match status" value="1"/>
</dbReference>
<dbReference type="STRING" id="6526.A0A2C9K4Z5"/>
<comment type="similarity">
    <text evidence="1">Belongs to the helicase family. SKI2 subfamily.</text>
</comment>
<dbReference type="Pfam" id="PF23445">
    <property type="entry name" value="WHD_SNRNP200"/>
    <property type="match status" value="1"/>
</dbReference>
<dbReference type="PROSITE" id="PS51192">
    <property type="entry name" value="HELICASE_ATP_BIND_1"/>
    <property type="match status" value="1"/>
</dbReference>
<sequence length="1389" mass="157783">MSHQRSSDYVGKAFQIPVAPNSLKKSDSPHKKTHFSKSSFNMDMASGLSQILQTHNHENGTGARGASQISAHPTVGGIKLRSVEEIPRKFQQIFTFPYFNLLQSKVYDEVLYTDNSIVVSAPTGSGKTVVFELALIRLLMKTDDSVSSGKIIYMAPMKALCSERFMDWKEKFSQHGMICLEVTGDTEIDDLTELFNATLIFTTPEKWDSMSRRWKDNRQLFRQIKLFLIDEVHTMNDRQRGATVEAVVSRMKTLQTPSSKNGEQSIRFIAVSATMPNYNDIAAWLSQPCKLALAFSLADCHRSVKLERIVIGYPFTEGTSDFRFDMRLSYRLKSIIDEYSHSKPTLVFCSSRKSVIQSAEVLARDFKGHRHFVLIDSVHLQKAISSIHDYKVAEFLQLGIGIHHAGLHSQDRHIVEELFRSSQLPVLVCTSTLAMGVNLPAHLVIIKSTHYYNMGAIQEYSDMHILQMIGRAGRPQFDTFAVAVIMTKSKYKSRYESLVNGRQLIESSLQKHLIEHLNAEIVLQTISNYSLVMEWLKHTFLYVRALKNPKYYGLPSDLKKEDVEKKLTDMCLQSLNQLRSSNLVSVNEESDAIFSTDTGKLMARYCVAFNTIKQFHEIAEHCESIADMLTRLAQCSEFEDIQLRTNEKKILNTLNKDKNKETIRYPMTGKIKTGPMKVNCLIQAQLSCLIVSDFSLSQDTGKIFRVGQRLLKCLMEFLLQSKRYSVLLYSALLYKAFKSKLWFDSKYVARQLDGIGPTMSLALANAGLTSFQKIEQTNARDIELIVNRHPPFGNQVLEAVSALPKYQLALEQMKPYKPHKAIITLIVDLLNFSVLEMKPSSENTHQSLLIVGDAEDKLVLKLRIFDSSILRCGSISQTFEVTRCKKSKKLDITLISQIWDESHRIDPATWEMEAHYRASLHCTVKTGIPIAEDKKENSVETPSSKLKAAVDSAKLKTRGNPNGIRESDNKTKFAQCSHKCLDKSICGHKCCKTTYTKRAQQFVEDKPAKLVKVESSAYFNKKISQDKAIANIEKRSTKKESSSSTRPLRSISTLSKTFTANQVHEPVRLQSSVWDENASKEADEVCFDLLSHDDFQTADSLTGGNKHVYKADLQEEEIISASKSSQDLDITKNGWADLDAFKLSRQELYQNGRPPHLLDNYCVEDDQEFVDSEEIYQHENFSELKSTDKDFWMRQSSSDEELCRQMNVPSQDREENIAESCVCEQNVFTDTSLQQIPSERKNNFLQRHAIDSFLNSKVEHPLLCSGGKDVSFKNSQDYSLSHPMSPVIEFQPNNYTKNQAEAYVICSPKKSVTTGCGAQRELIQFSNHKFTLPSDHHYDHLGTQHKMNLQSLQEKKFHDSAQVRTKIFNPQSQLPLEEHPTCGLFDGIF</sequence>
<evidence type="ECO:0000259" key="12">
    <source>
        <dbReference type="PROSITE" id="PS51194"/>
    </source>
</evidence>
<feature type="domain" description="Helicase C-terminal" evidence="12">
    <location>
        <begin position="331"/>
        <end position="537"/>
    </location>
</feature>
<evidence type="ECO:0000259" key="11">
    <source>
        <dbReference type="PROSITE" id="PS51192"/>
    </source>
</evidence>
<dbReference type="Gene3D" id="1.10.10.10">
    <property type="entry name" value="Winged helix-like DNA-binding domain superfamily/Winged helix DNA-binding domain"/>
    <property type="match status" value="1"/>
</dbReference>
<protein>
    <recommendedName>
        <fullName evidence="9">DNA 3'-5' helicase</fullName>
        <ecNumber evidence="9">5.6.2.4</ecNumber>
    </recommendedName>
</protein>
<dbReference type="OrthoDB" id="5575at2759"/>
<dbReference type="Pfam" id="PF00270">
    <property type="entry name" value="DEAD"/>
    <property type="match status" value="1"/>
</dbReference>
<dbReference type="SMART" id="SM00490">
    <property type="entry name" value="HELICc"/>
    <property type="match status" value="1"/>
</dbReference>
<evidence type="ECO:0000256" key="3">
    <source>
        <dbReference type="ARBA" id="ARBA00022801"/>
    </source>
</evidence>
<evidence type="ECO:0000256" key="4">
    <source>
        <dbReference type="ARBA" id="ARBA00022806"/>
    </source>
</evidence>
<keyword evidence="5" id="KW-0067">ATP-binding</keyword>
<name>A0A2C9K4Z5_BIOGL</name>
<dbReference type="Gene3D" id="1.10.3380.10">
    <property type="entry name" value="Sec63 N-terminal domain-like domain"/>
    <property type="match status" value="1"/>
</dbReference>
<dbReference type="InterPro" id="IPR036388">
    <property type="entry name" value="WH-like_DNA-bd_sf"/>
</dbReference>
<dbReference type="PANTHER" id="PTHR47835">
    <property type="entry name" value="HFM1, ATP DEPENDENT DNA HELICASE HOMOLOG"/>
    <property type="match status" value="1"/>
</dbReference>
<dbReference type="GO" id="GO:0005524">
    <property type="term" value="F:ATP binding"/>
    <property type="evidence" value="ECO:0007669"/>
    <property type="project" value="UniProtKB-KW"/>
</dbReference>
<dbReference type="SUPFAM" id="SSF52540">
    <property type="entry name" value="P-loop containing nucleoside triphosphate hydrolases"/>
    <property type="match status" value="1"/>
</dbReference>
<dbReference type="PANTHER" id="PTHR47835:SF3">
    <property type="entry name" value="HELICASE FOR MEIOSIS 1"/>
    <property type="match status" value="1"/>
</dbReference>
<dbReference type="PROSITE" id="PS51194">
    <property type="entry name" value="HELICASE_CTER"/>
    <property type="match status" value="1"/>
</dbReference>
<dbReference type="InterPro" id="IPR052247">
    <property type="entry name" value="Meiotic_Crossover_Helicase"/>
</dbReference>
<dbReference type="InterPro" id="IPR057842">
    <property type="entry name" value="WH_MER3"/>
</dbReference>
<keyword evidence="2" id="KW-0547">Nucleotide-binding</keyword>
<dbReference type="SMART" id="SM00487">
    <property type="entry name" value="DEXDc"/>
    <property type="match status" value="1"/>
</dbReference>
<evidence type="ECO:0000256" key="2">
    <source>
        <dbReference type="ARBA" id="ARBA00022741"/>
    </source>
</evidence>
<evidence type="ECO:0000313" key="14">
    <source>
        <dbReference type="Proteomes" id="UP000076420"/>
    </source>
</evidence>
<dbReference type="EnsemblMetazoa" id="BGLB013285-RB">
    <property type="protein sequence ID" value="BGLB013285-PB"/>
    <property type="gene ID" value="BGLB013285"/>
</dbReference>
<dbReference type="InterPro" id="IPR001650">
    <property type="entry name" value="Helicase_C-like"/>
</dbReference>
<evidence type="ECO:0000313" key="13">
    <source>
        <dbReference type="EnsemblMetazoa" id="BGLB013285-PB"/>
    </source>
</evidence>
<keyword evidence="4" id="KW-0347">Helicase</keyword>
<dbReference type="GO" id="GO:0043138">
    <property type="term" value="F:3'-5' DNA helicase activity"/>
    <property type="evidence" value="ECO:0007669"/>
    <property type="project" value="UniProtKB-EC"/>
</dbReference>
<dbReference type="InterPro" id="IPR004179">
    <property type="entry name" value="Sec63-dom"/>
</dbReference>
<comment type="catalytic activity">
    <reaction evidence="8">
        <text>Couples ATP hydrolysis with the unwinding of duplex DNA by translocating in the 3'-5' direction.</text>
        <dbReference type="EC" id="5.6.2.4"/>
    </reaction>
</comment>
<comment type="catalytic activity">
    <reaction evidence="10">
        <text>ATP + H2O = ADP + phosphate + H(+)</text>
        <dbReference type="Rhea" id="RHEA:13065"/>
        <dbReference type="ChEBI" id="CHEBI:15377"/>
        <dbReference type="ChEBI" id="CHEBI:15378"/>
        <dbReference type="ChEBI" id="CHEBI:30616"/>
        <dbReference type="ChEBI" id="CHEBI:43474"/>
        <dbReference type="ChEBI" id="CHEBI:456216"/>
        <dbReference type="EC" id="5.6.2.4"/>
    </reaction>
</comment>
<dbReference type="Gene3D" id="3.40.50.300">
    <property type="entry name" value="P-loop containing nucleotide triphosphate hydrolases"/>
    <property type="match status" value="2"/>
</dbReference>
<dbReference type="CDD" id="cd18795">
    <property type="entry name" value="SF2_C_Ski2"/>
    <property type="match status" value="1"/>
</dbReference>
<proteinExistence type="inferred from homology"/>
<gene>
    <name evidence="13" type="primary">106051530</name>
</gene>
<evidence type="ECO:0000256" key="9">
    <source>
        <dbReference type="ARBA" id="ARBA00034808"/>
    </source>
</evidence>
<evidence type="ECO:0000256" key="10">
    <source>
        <dbReference type="ARBA" id="ARBA00048988"/>
    </source>
</evidence>
<organism evidence="13 14">
    <name type="scientific">Biomphalaria glabrata</name>
    <name type="common">Bloodfluke planorb</name>
    <name type="synonym">Freshwater snail</name>
    <dbReference type="NCBI Taxonomy" id="6526"/>
    <lineage>
        <taxon>Eukaryota</taxon>
        <taxon>Metazoa</taxon>
        <taxon>Spiralia</taxon>
        <taxon>Lophotrochozoa</taxon>
        <taxon>Mollusca</taxon>
        <taxon>Gastropoda</taxon>
        <taxon>Heterobranchia</taxon>
        <taxon>Euthyneura</taxon>
        <taxon>Panpulmonata</taxon>
        <taxon>Hygrophila</taxon>
        <taxon>Lymnaeoidea</taxon>
        <taxon>Planorbidae</taxon>
        <taxon>Biomphalaria</taxon>
    </lineage>
</organism>
<keyword evidence="7" id="KW-0469">Meiosis</keyword>
<dbReference type="EC" id="5.6.2.4" evidence="9"/>
<evidence type="ECO:0000256" key="5">
    <source>
        <dbReference type="ARBA" id="ARBA00022840"/>
    </source>
</evidence>
<evidence type="ECO:0000256" key="7">
    <source>
        <dbReference type="ARBA" id="ARBA00023254"/>
    </source>
</evidence>
<dbReference type="FunFam" id="1.10.3380.10:FF:000006">
    <property type="entry name" value="probable ATP-dependent DNA helicase HFM1 isoform X1"/>
    <property type="match status" value="1"/>
</dbReference>